<keyword evidence="2" id="KW-1003">Cell membrane</keyword>
<dbReference type="AlphaFoldDB" id="A0A1W1E0P6"/>
<organism evidence="8">
    <name type="scientific">hydrothermal vent metagenome</name>
    <dbReference type="NCBI Taxonomy" id="652676"/>
    <lineage>
        <taxon>unclassified sequences</taxon>
        <taxon>metagenomes</taxon>
        <taxon>ecological metagenomes</taxon>
    </lineage>
</organism>
<evidence type="ECO:0000256" key="4">
    <source>
        <dbReference type="ARBA" id="ARBA00022519"/>
    </source>
</evidence>
<evidence type="ECO:0000256" key="1">
    <source>
        <dbReference type="ARBA" id="ARBA00004377"/>
    </source>
</evidence>
<evidence type="ECO:0000256" key="3">
    <source>
        <dbReference type="ARBA" id="ARBA00022481"/>
    </source>
</evidence>
<sequence>MILFAVIAVLSYTALNTSIKQQNAQKIHHQQLLELQKTLLYLERDITQVHSQTMTLNAQGFTLSSVQNEQLFKLHYSIHQKKLIRQNKTDAENTTSLTLINNISNGKIRILDSNNKWHTEWGGTGKPYYPRAIEIKFKHPAWGEIKKLVFINE</sequence>
<dbReference type="GO" id="GO:0005886">
    <property type="term" value="C:plasma membrane"/>
    <property type="evidence" value="ECO:0007669"/>
    <property type="project" value="UniProtKB-SubCell"/>
</dbReference>
<dbReference type="EMBL" id="FPHY01000181">
    <property type="protein sequence ID" value="SFV87286.1"/>
    <property type="molecule type" value="Genomic_DNA"/>
</dbReference>
<proteinExistence type="predicted"/>
<keyword evidence="5" id="KW-0812">Transmembrane</keyword>
<dbReference type="PANTHER" id="PTHR39583:SF2">
    <property type="entry name" value="TYPE II SECRETION SYSTEM PROTEIN J"/>
    <property type="match status" value="1"/>
</dbReference>
<dbReference type="Gene3D" id="2.10.70.20">
    <property type="entry name" value="gspk-gspi-gspj complex like domains"/>
    <property type="match status" value="1"/>
</dbReference>
<comment type="subcellular location">
    <subcellularLocation>
        <location evidence="1">Cell inner membrane</location>
        <topology evidence="1">Single-pass membrane protein</topology>
    </subcellularLocation>
</comment>
<evidence type="ECO:0008006" key="9">
    <source>
        <dbReference type="Google" id="ProtNLM"/>
    </source>
</evidence>
<keyword evidence="3" id="KW-0488">Methylation</keyword>
<dbReference type="InterPro" id="IPR045584">
    <property type="entry name" value="Pilin-like"/>
</dbReference>
<dbReference type="GO" id="GO:0015627">
    <property type="term" value="C:type II protein secretion system complex"/>
    <property type="evidence" value="ECO:0007669"/>
    <property type="project" value="InterPro"/>
</dbReference>
<keyword evidence="6" id="KW-1133">Transmembrane helix</keyword>
<reference evidence="8" key="1">
    <citation type="submission" date="2016-10" db="EMBL/GenBank/DDBJ databases">
        <authorList>
            <person name="de Groot N.N."/>
        </authorList>
    </citation>
    <scope>NUCLEOTIDE SEQUENCE</scope>
</reference>
<keyword evidence="7" id="KW-0472">Membrane</keyword>
<dbReference type="Pfam" id="PF11612">
    <property type="entry name" value="T2SSJ"/>
    <property type="match status" value="1"/>
</dbReference>
<dbReference type="PANTHER" id="PTHR39583">
    <property type="entry name" value="TYPE II SECRETION SYSTEM PROTEIN J-RELATED"/>
    <property type="match status" value="1"/>
</dbReference>
<keyword evidence="4" id="KW-0997">Cell inner membrane</keyword>
<evidence type="ECO:0000313" key="8">
    <source>
        <dbReference type="EMBL" id="SFV87286.1"/>
    </source>
</evidence>
<dbReference type="InterPro" id="IPR051621">
    <property type="entry name" value="T2SS_protein_J"/>
</dbReference>
<name>A0A1W1E0P6_9ZZZZ</name>
<evidence type="ECO:0000256" key="6">
    <source>
        <dbReference type="ARBA" id="ARBA00022989"/>
    </source>
</evidence>
<dbReference type="GO" id="GO:0015628">
    <property type="term" value="P:protein secretion by the type II secretion system"/>
    <property type="evidence" value="ECO:0007669"/>
    <property type="project" value="InterPro"/>
</dbReference>
<evidence type="ECO:0000256" key="2">
    <source>
        <dbReference type="ARBA" id="ARBA00022475"/>
    </source>
</evidence>
<evidence type="ECO:0000256" key="5">
    <source>
        <dbReference type="ARBA" id="ARBA00022692"/>
    </source>
</evidence>
<protein>
    <recommendedName>
        <fullName evidence="9">General secretion pathway protein J</fullName>
    </recommendedName>
</protein>
<dbReference type="InterPro" id="IPR010055">
    <property type="entry name" value="T2SS_protein-GspJ"/>
</dbReference>
<evidence type="ECO:0000256" key="7">
    <source>
        <dbReference type="ARBA" id="ARBA00023136"/>
    </source>
</evidence>
<accession>A0A1W1E0P6</accession>
<gene>
    <name evidence="8" type="ORF">MNB_SUP05-SYMBIONT-4-1052</name>
</gene>
<dbReference type="SUPFAM" id="SSF54523">
    <property type="entry name" value="Pili subunits"/>
    <property type="match status" value="1"/>
</dbReference>